<name>A0A7W7T217_9PSEU</name>
<dbReference type="PROSITE" id="PS50075">
    <property type="entry name" value="CARRIER"/>
    <property type="match status" value="1"/>
</dbReference>
<dbReference type="RefSeq" id="WP_221447207.1">
    <property type="nucleotide sequence ID" value="NZ_BAABAI010000013.1"/>
</dbReference>
<dbReference type="InterPro" id="IPR029058">
    <property type="entry name" value="AB_hydrolase_fold"/>
</dbReference>
<dbReference type="Proteomes" id="UP000542674">
    <property type="component" value="Unassembled WGS sequence"/>
</dbReference>
<keyword evidence="2" id="KW-0596">Phosphopantetheine</keyword>
<dbReference type="PANTHER" id="PTHR45527">
    <property type="entry name" value="NONRIBOSOMAL PEPTIDE SYNTHETASE"/>
    <property type="match status" value="1"/>
</dbReference>
<dbReference type="InterPro" id="IPR023213">
    <property type="entry name" value="CAT-like_dom_sf"/>
</dbReference>
<dbReference type="Gene3D" id="3.30.300.30">
    <property type="match status" value="1"/>
</dbReference>
<evidence type="ECO:0000256" key="1">
    <source>
        <dbReference type="ARBA" id="ARBA00001957"/>
    </source>
</evidence>
<sequence>MSVPEVFRFPASSGQRRLWLLDQLLPGSPVYNIGWRVAVDGPLDVDRLRSALADVVDRHEALRTTLVAPDGVPEQVVASTVPVELPVVDVAATEVAARVRDQVRVAFDLETGPLFRAVLLRLTADRHVLVLVLHHAIADGWSCAVLFDELARRYAGEDLPEPPIGYPDYALWQQEQSFDDGYWRERLRDVPTVLALPTDRPRPERPTGRGAELRARIRVGDGSFARLLALFGCVLHRVTGQADLLVATPVAARTRPETEGLVGFVANTVPLRATFDEDTTVRDAVTAAERETVAAVAHQDLPFERIVELADVPRSLAHSPLVQVLFAVEPVPGVRTAGDVRFGPEPVHNGGAKFDLSLTVERAGEDWFARWQYDAELFDRASVVALHDAFTAVLDADADTPVAELPLVRSTSDTAAGLVLDAVAAHPDAVALAGELTCGELDRAANRLAHALLAAGARPDEPVALCLDRGAATLVGVLAAWKAGAGYLPLDPSWPVHRLTSMATDAGTPVLVTDGSVAVGGPWTTVDSRAVHEFPDTPPQAVPQHPGMLAYVLYTSGSTGTPKGVRVTQGGLGALLSAMDDVLDLGSDDLLASITTPAFDVSTVEMFVPLLRGVPLTVLDADEVADGALLRARIDESGATVVQGGPASWRMVVAAGGVPDRVRLRISGGEAMTRDLADELQSGGATVIDGYGPTETTVYSAVGVVARAPHPVRLGPAIAGTTLHVLDRALRPVPPGVIGELHIGGAGVARGYHGRPDLTAAKFVPDPFGTGGRLYATGDLVRRRVDGGLEFLGRADRQLKIRGYRIEPGEVEAVLRAHPDVADAVVVAWSANASDVRLVAYVVPAAPADVREHLAAHLPEYMLPASVVDLESVPRTGTGKVDRSALPEPTWHTASADRVEPRDETEASMAVIWRAVLSIPEDVPLGVHDNFFALGGHSLTATQMLARVRTTLSAQVPLAALFAAPTIAGLSVAVRGADDHLARGPVPLLDQLDDLSDAEIDRLLGTLSDGEDVL</sequence>
<evidence type="ECO:0000259" key="5">
    <source>
        <dbReference type="PROSITE" id="PS50075"/>
    </source>
</evidence>
<dbReference type="GO" id="GO:0005737">
    <property type="term" value="C:cytoplasm"/>
    <property type="evidence" value="ECO:0007669"/>
    <property type="project" value="TreeGrafter"/>
</dbReference>
<protein>
    <submittedName>
        <fullName evidence="6">Amino acid adenylation domain-containing protein</fullName>
    </submittedName>
</protein>
<dbReference type="InterPro" id="IPR036736">
    <property type="entry name" value="ACP-like_sf"/>
</dbReference>
<dbReference type="EMBL" id="JACHJS010000001">
    <property type="protein sequence ID" value="MBB4965068.1"/>
    <property type="molecule type" value="Genomic_DNA"/>
</dbReference>
<evidence type="ECO:0000313" key="7">
    <source>
        <dbReference type="Proteomes" id="UP000542674"/>
    </source>
</evidence>
<evidence type="ECO:0000256" key="3">
    <source>
        <dbReference type="ARBA" id="ARBA00022553"/>
    </source>
</evidence>
<evidence type="ECO:0000313" key="6">
    <source>
        <dbReference type="EMBL" id="MBB4965068.1"/>
    </source>
</evidence>
<dbReference type="Pfam" id="PF00501">
    <property type="entry name" value="AMP-binding"/>
    <property type="match status" value="1"/>
</dbReference>
<dbReference type="InterPro" id="IPR001242">
    <property type="entry name" value="Condensation_dom"/>
</dbReference>
<dbReference type="GO" id="GO:0031177">
    <property type="term" value="F:phosphopantetheine binding"/>
    <property type="evidence" value="ECO:0007669"/>
    <property type="project" value="TreeGrafter"/>
</dbReference>
<dbReference type="Gene3D" id="3.40.50.980">
    <property type="match status" value="2"/>
</dbReference>
<dbReference type="InterPro" id="IPR009081">
    <property type="entry name" value="PP-bd_ACP"/>
</dbReference>
<feature type="region of interest" description="Disordered" evidence="4">
    <location>
        <begin position="878"/>
        <end position="900"/>
    </location>
</feature>
<dbReference type="Pfam" id="PF13193">
    <property type="entry name" value="AMP-binding_C"/>
    <property type="match status" value="1"/>
</dbReference>
<dbReference type="CDD" id="cd19531">
    <property type="entry name" value="LCL_NRPS-like"/>
    <property type="match status" value="1"/>
</dbReference>
<keyword evidence="7" id="KW-1185">Reference proteome</keyword>
<dbReference type="InterPro" id="IPR020845">
    <property type="entry name" value="AMP-binding_CS"/>
</dbReference>
<dbReference type="NCBIfam" id="TIGR01733">
    <property type="entry name" value="AA-adenyl-dom"/>
    <property type="match status" value="1"/>
</dbReference>
<dbReference type="GO" id="GO:0008610">
    <property type="term" value="P:lipid biosynthetic process"/>
    <property type="evidence" value="ECO:0007669"/>
    <property type="project" value="UniProtKB-ARBA"/>
</dbReference>
<evidence type="ECO:0000256" key="2">
    <source>
        <dbReference type="ARBA" id="ARBA00022450"/>
    </source>
</evidence>
<dbReference type="Gene3D" id="3.30.559.30">
    <property type="entry name" value="Nonribosomal peptide synthetase, condensation domain"/>
    <property type="match status" value="1"/>
</dbReference>
<dbReference type="GO" id="GO:0044550">
    <property type="term" value="P:secondary metabolite biosynthetic process"/>
    <property type="evidence" value="ECO:0007669"/>
    <property type="project" value="TreeGrafter"/>
</dbReference>
<dbReference type="GO" id="GO:0003824">
    <property type="term" value="F:catalytic activity"/>
    <property type="evidence" value="ECO:0007669"/>
    <property type="project" value="InterPro"/>
</dbReference>
<dbReference type="InterPro" id="IPR006162">
    <property type="entry name" value="Ppantetheine_attach_site"/>
</dbReference>
<dbReference type="InterPro" id="IPR045851">
    <property type="entry name" value="AMP-bd_C_sf"/>
</dbReference>
<dbReference type="InterPro" id="IPR025110">
    <property type="entry name" value="AMP-bd_C"/>
</dbReference>
<dbReference type="Gene3D" id="3.30.559.10">
    <property type="entry name" value="Chloramphenicol acetyltransferase-like domain"/>
    <property type="match status" value="1"/>
</dbReference>
<dbReference type="Gene3D" id="3.40.50.1820">
    <property type="entry name" value="alpha/beta hydrolase"/>
    <property type="match status" value="1"/>
</dbReference>
<dbReference type="PROSITE" id="PS00012">
    <property type="entry name" value="PHOSPHOPANTETHEINE"/>
    <property type="match status" value="1"/>
</dbReference>
<reference evidence="6 7" key="1">
    <citation type="submission" date="2020-08" db="EMBL/GenBank/DDBJ databases">
        <title>Sequencing the genomes of 1000 actinobacteria strains.</title>
        <authorList>
            <person name="Klenk H.-P."/>
        </authorList>
    </citation>
    <scope>NUCLEOTIDE SEQUENCE [LARGE SCALE GENOMIC DNA]</scope>
    <source>
        <strain evidence="6 7">DSM 45084</strain>
    </source>
</reference>
<dbReference type="GO" id="GO:0072330">
    <property type="term" value="P:monocarboxylic acid biosynthetic process"/>
    <property type="evidence" value="ECO:0007669"/>
    <property type="project" value="UniProtKB-ARBA"/>
</dbReference>
<feature type="domain" description="Carrier" evidence="5">
    <location>
        <begin position="900"/>
        <end position="978"/>
    </location>
</feature>
<dbReference type="InterPro" id="IPR010071">
    <property type="entry name" value="AA_adenyl_dom"/>
</dbReference>
<comment type="cofactor">
    <cofactor evidence="1">
        <name>pantetheine 4'-phosphate</name>
        <dbReference type="ChEBI" id="CHEBI:47942"/>
    </cofactor>
</comment>
<organism evidence="6 7">
    <name type="scientific">Saccharothrix violaceirubra</name>
    <dbReference type="NCBI Taxonomy" id="413306"/>
    <lineage>
        <taxon>Bacteria</taxon>
        <taxon>Bacillati</taxon>
        <taxon>Actinomycetota</taxon>
        <taxon>Actinomycetes</taxon>
        <taxon>Pseudonocardiales</taxon>
        <taxon>Pseudonocardiaceae</taxon>
        <taxon>Saccharothrix</taxon>
    </lineage>
</organism>
<comment type="caution">
    <text evidence="6">The sequence shown here is derived from an EMBL/GenBank/DDBJ whole genome shotgun (WGS) entry which is preliminary data.</text>
</comment>
<accession>A0A7W7T217</accession>
<proteinExistence type="predicted"/>
<dbReference type="PROSITE" id="PS00455">
    <property type="entry name" value="AMP_BINDING"/>
    <property type="match status" value="1"/>
</dbReference>
<dbReference type="SUPFAM" id="SSF47336">
    <property type="entry name" value="ACP-like"/>
    <property type="match status" value="1"/>
</dbReference>
<dbReference type="Pfam" id="PF00550">
    <property type="entry name" value="PP-binding"/>
    <property type="match status" value="1"/>
</dbReference>
<dbReference type="SUPFAM" id="SSF56801">
    <property type="entry name" value="Acetyl-CoA synthetase-like"/>
    <property type="match status" value="1"/>
</dbReference>
<keyword evidence="3" id="KW-0597">Phosphoprotein</keyword>
<dbReference type="SUPFAM" id="SSF52777">
    <property type="entry name" value="CoA-dependent acyltransferases"/>
    <property type="match status" value="2"/>
</dbReference>
<dbReference type="InterPro" id="IPR000873">
    <property type="entry name" value="AMP-dep_synth/lig_dom"/>
</dbReference>
<gene>
    <name evidence="6" type="ORF">F4559_002427</name>
</gene>
<evidence type="ECO:0000256" key="4">
    <source>
        <dbReference type="SAM" id="MobiDB-lite"/>
    </source>
</evidence>
<dbReference type="Pfam" id="PF00668">
    <property type="entry name" value="Condensation"/>
    <property type="match status" value="1"/>
</dbReference>
<dbReference type="FunFam" id="1.10.1200.10:FF:000016">
    <property type="entry name" value="Non-ribosomal peptide synthase"/>
    <property type="match status" value="1"/>
</dbReference>
<dbReference type="GO" id="GO:0043041">
    <property type="term" value="P:amino acid activation for nonribosomal peptide biosynthetic process"/>
    <property type="evidence" value="ECO:0007669"/>
    <property type="project" value="TreeGrafter"/>
</dbReference>
<dbReference type="Gene3D" id="2.30.38.10">
    <property type="entry name" value="Luciferase, Domain 3"/>
    <property type="match status" value="1"/>
</dbReference>
<dbReference type="CDD" id="cd05930">
    <property type="entry name" value="A_NRPS"/>
    <property type="match status" value="1"/>
</dbReference>
<dbReference type="PANTHER" id="PTHR45527:SF1">
    <property type="entry name" value="FATTY ACID SYNTHASE"/>
    <property type="match status" value="1"/>
</dbReference>
<dbReference type="AlphaFoldDB" id="A0A7W7T217"/>